<reference evidence="7 8" key="1">
    <citation type="submission" date="2024-03" db="EMBL/GenBank/DDBJ databases">
        <title>Complete genome sequence of the green alga Chloropicon roscoffensis RCC1871.</title>
        <authorList>
            <person name="Lemieux C."/>
            <person name="Pombert J.-F."/>
            <person name="Otis C."/>
            <person name="Turmel M."/>
        </authorList>
    </citation>
    <scope>NUCLEOTIDE SEQUENCE [LARGE SCALE GENOMIC DNA]</scope>
    <source>
        <strain evidence="7 8">RCC1871</strain>
    </source>
</reference>
<proteinExistence type="inferred from homology"/>
<comment type="similarity">
    <text evidence="1">Belongs to the pseudouridine synthase TruB family.</text>
</comment>
<dbReference type="InterPro" id="IPR014780">
    <property type="entry name" value="tRNA_psdUridine_synth_TruB"/>
</dbReference>
<name>A0AAX4PDW5_9CHLO</name>
<protein>
    <recommendedName>
        <fullName evidence="2">tRNA pseudouridine(55) synthase</fullName>
        <ecNumber evidence="2">5.4.99.25</ecNumber>
    </recommendedName>
</protein>
<sequence>MLRRAGALGAGRAARGVQRAHVRRRQAMEAVRCQLLSHSTTSPRSTADGQMTKAERRREEILRNEVEVVTNATSASCLPEDWNAKVLLVDKPLDWTSFDVCGKLRRLVRTKKVGHAGTLDPQATGLLIVCVGRATKTVEHYQGLGKAYVGTMRLGEETSSYDHCTPVTRTDASWTNLKDADLSLGASSLVGPAVPQMPPMYSAIKVKGKRLYELARRGIEMEREARPVRVDRFEVWRNENEDPRDVNFSVDCGKGTYVRSLVHDLGRHLGTFAHMTSLRRTRIGKYAVEDAWDLADLVEALEQRMDG</sequence>
<dbReference type="EMBL" id="CP151510">
    <property type="protein sequence ID" value="WZN64555.1"/>
    <property type="molecule type" value="Genomic_DNA"/>
</dbReference>
<dbReference type="AlphaFoldDB" id="A0AAX4PDW5"/>
<organism evidence="7 8">
    <name type="scientific">Chloropicon roscoffensis</name>
    <dbReference type="NCBI Taxonomy" id="1461544"/>
    <lineage>
        <taxon>Eukaryota</taxon>
        <taxon>Viridiplantae</taxon>
        <taxon>Chlorophyta</taxon>
        <taxon>Chloropicophyceae</taxon>
        <taxon>Chloropicales</taxon>
        <taxon>Chloropicaceae</taxon>
        <taxon>Chloropicon</taxon>
    </lineage>
</organism>
<dbReference type="InterPro" id="IPR020103">
    <property type="entry name" value="PsdUridine_synth_cat_dom_sf"/>
</dbReference>
<dbReference type="GO" id="GO:0003723">
    <property type="term" value="F:RNA binding"/>
    <property type="evidence" value="ECO:0007669"/>
    <property type="project" value="InterPro"/>
</dbReference>
<dbReference type="InterPro" id="IPR032819">
    <property type="entry name" value="TruB_C"/>
</dbReference>
<dbReference type="PANTHER" id="PTHR13767:SF2">
    <property type="entry name" value="PSEUDOURIDYLATE SYNTHASE TRUB1"/>
    <property type="match status" value="1"/>
</dbReference>
<dbReference type="EC" id="5.4.99.25" evidence="2"/>
<feature type="domain" description="Pseudouridine synthase II N-terminal" evidence="5">
    <location>
        <begin position="105"/>
        <end position="258"/>
    </location>
</feature>
<evidence type="ECO:0000259" key="5">
    <source>
        <dbReference type="Pfam" id="PF01509"/>
    </source>
</evidence>
<gene>
    <name evidence="7" type="ORF">HKI87_10g61120</name>
</gene>
<keyword evidence="3" id="KW-0819">tRNA processing</keyword>
<evidence type="ECO:0000256" key="3">
    <source>
        <dbReference type="ARBA" id="ARBA00022694"/>
    </source>
</evidence>
<dbReference type="InterPro" id="IPR002501">
    <property type="entry name" value="PsdUridine_synth_N"/>
</dbReference>
<evidence type="ECO:0000313" key="7">
    <source>
        <dbReference type="EMBL" id="WZN64555.1"/>
    </source>
</evidence>
<evidence type="ECO:0000313" key="8">
    <source>
        <dbReference type="Proteomes" id="UP001472866"/>
    </source>
</evidence>
<feature type="domain" description="tRNA pseudouridylate synthase B C-terminal" evidence="6">
    <location>
        <begin position="259"/>
        <end position="302"/>
    </location>
</feature>
<dbReference type="GO" id="GO:0005634">
    <property type="term" value="C:nucleus"/>
    <property type="evidence" value="ECO:0007669"/>
    <property type="project" value="TreeGrafter"/>
</dbReference>
<dbReference type="HAMAP" id="MF_01080">
    <property type="entry name" value="TruB_bact"/>
    <property type="match status" value="1"/>
</dbReference>
<dbReference type="Gene3D" id="3.30.2350.10">
    <property type="entry name" value="Pseudouridine synthase"/>
    <property type="match status" value="1"/>
</dbReference>
<dbReference type="CDD" id="cd02573">
    <property type="entry name" value="PseudoU_synth_EcTruB"/>
    <property type="match status" value="1"/>
</dbReference>
<dbReference type="Pfam" id="PF16198">
    <property type="entry name" value="TruB_C_2"/>
    <property type="match status" value="1"/>
</dbReference>
<keyword evidence="8" id="KW-1185">Reference proteome</keyword>
<dbReference type="GO" id="GO:1990481">
    <property type="term" value="P:mRNA pseudouridine synthesis"/>
    <property type="evidence" value="ECO:0007669"/>
    <property type="project" value="TreeGrafter"/>
</dbReference>
<dbReference type="PANTHER" id="PTHR13767">
    <property type="entry name" value="TRNA-PSEUDOURIDINE SYNTHASE"/>
    <property type="match status" value="1"/>
</dbReference>
<dbReference type="Pfam" id="PF01509">
    <property type="entry name" value="TruB_N"/>
    <property type="match status" value="1"/>
</dbReference>
<accession>A0AAX4PDW5</accession>
<evidence type="ECO:0000259" key="6">
    <source>
        <dbReference type="Pfam" id="PF16198"/>
    </source>
</evidence>
<evidence type="ECO:0000256" key="2">
    <source>
        <dbReference type="ARBA" id="ARBA00012787"/>
    </source>
</evidence>
<evidence type="ECO:0000256" key="4">
    <source>
        <dbReference type="ARBA" id="ARBA00023235"/>
    </source>
</evidence>
<dbReference type="GO" id="GO:0160148">
    <property type="term" value="F:tRNA pseudouridine(55) synthase activity"/>
    <property type="evidence" value="ECO:0007669"/>
    <property type="project" value="UniProtKB-EC"/>
</dbReference>
<dbReference type="NCBIfam" id="TIGR00431">
    <property type="entry name" value="TruB"/>
    <property type="match status" value="1"/>
</dbReference>
<dbReference type="GO" id="GO:0006400">
    <property type="term" value="P:tRNA modification"/>
    <property type="evidence" value="ECO:0007669"/>
    <property type="project" value="TreeGrafter"/>
</dbReference>
<evidence type="ECO:0000256" key="1">
    <source>
        <dbReference type="ARBA" id="ARBA00008999"/>
    </source>
</evidence>
<dbReference type="Proteomes" id="UP001472866">
    <property type="component" value="Chromosome 10"/>
</dbReference>
<keyword evidence="4" id="KW-0413">Isomerase</keyword>
<dbReference type="SUPFAM" id="SSF55120">
    <property type="entry name" value="Pseudouridine synthase"/>
    <property type="match status" value="1"/>
</dbReference>